<name>A0A6J8DVB7_MYTCO</name>
<dbReference type="OrthoDB" id="10663731at2759"/>
<dbReference type="EMBL" id="CACVKT020007903">
    <property type="protein sequence ID" value="CAC5411687.1"/>
    <property type="molecule type" value="Genomic_DNA"/>
</dbReference>
<proteinExistence type="predicted"/>
<accession>A0A6J8DVB7</accession>
<dbReference type="Proteomes" id="UP000507470">
    <property type="component" value="Unassembled WGS sequence"/>
</dbReference>
<gene>
    <name evidence="1" type="ORF">MCOR_44743</name>
</gene>
<protein>
    <submittedName>
        <fullName evidence="1">Uncharacterized protein</fullName>
    </submittedName>
</protein>
<reference evidence="1 2" key="1">
    <citation type="submission" date="2020-06" db="EMBL/GenBank/DDBJ databases">
        <authorList>
            <person name="Li R."/>
            <person name="Bekaert M."/>
        </authorList>
    </citation>
    <scope>NUCLEOTIDE SEQUENCE [LARGE SCALE GENOMIC DNA]</scope>
    <source>
        <strain evidence="2">wild</strain>
    </source>
</reference>
<evidence type="ECO:0000313" key="1">
    <source>
        <dbReference type="EMBL" id="CAC5411687.1"/>
    </source>
</evidence>
<evidence type="ECO:0000313" key="2">
    <source>
        <dbReference type="Proteomes" id="UP000507470"/>
    </source>
</evidence>
<keyword evidence="2" id="KW-1185">Reference proteome</keyword>
<dbReference type="AlphaFoldDB" id="A0A6J8DVB7"/>
<organism evidence="1 2">
    <name type="scientific">Mytilus coruscus</name>
    <name type="common">Sea mussel</name>
    <dbReference type="NCBI Taxonomy" id="42192"/>
    <lineage>
        <taxon>Eukaryota</taxon>
        <taxon>Metazoa</taxon>
        <taxon>Spiralia</taxon>
        <taxon>Lophotrochozoa</taxon>
        <taxon>Mollusca</taxon>
        <taxon>Bivalvia</taxon>
        <taxon>Autobranchia</taxon>
        <taxon>Pteriomorphia</taxon>
        <taxon>Mytilida</taxon>
        <taxon>Mytiloidea</taxon>
        <taxon>Mytilidae</taxon>
        <taxon>Mytilinae</taxon>
        <taxon>Mytilus</taxon>
    </lineage>
</organism>
<sequence length="225" mass="26198">MQELQRQHSPLYRIPGIREILRQQSDRVQQKNTPVFNEHMLDGAKEVTMSSEKSIDSGEIPSKGSPNGRTLTILLQSFSQCRDAGNRKLHSVIFLRVLNTFYYVKKYLPHFSVTEKMKSFISLPHDDSNDRDYRIDSEESECDSVEQVILTDVHWRYPLRLKMNRMLLESDTNFRNAHFDYARELLVYVDKTSTIVNGKIFASDNVHSLIHLADDVEHFGTSLKY</sequence>